<dbReference type="GO" id="GO:0046872">
    <property type="term" value="F:metal ion binding"/>
    <property type="evidence" value="ECO:0007669"/>
    <property type="project" value="UniProtKB-KW"/>
</dbReference>
<organism evidence="9 10">
    <name type="scientific">Rhodopila globiformis</name>
    <name type="common">Rhodopseudomonas globiformis</name>
    <dbReference type="NCBI Taxonomy" id="1071"/>
    <lineage>
        <taxon>Bacteria</taxon>
        <taxon>Pseudomonadati</taxon>
        <taxon>Pseudomonadota</taxon>
        <taxon>Alphaproteobacteria</taxon>
        <taxon>Acetobacterales</taxon>
        <taxon>Acetobacteraceae</taxon>
        <taxon>Rhodopila</taxon>
    </lineage>
</organism>
<comment type="similarity">
    <text evidence="7">Belongs to the PINc/VapC protein family.</text>
</comment>
<gene>
    <name evidence="9" type="ORF">CCS01_21255</name>
</gene>
<dbReference type="AlphaFoldDB" id="A0A2S6N4Q7"/>
<keyword evidence="6" id="KW-0460">Magnesium</keyword>
<accession>A0A2S6N4Q7</accession>
<keyword evidence="4" id="KW-0479">Metal-binding</keyword>
<dbReference type="GO" id="GO:0003677">
    <property type="term" value="F:DNA binding"/>
    <property type="evidence" value="ECO:0007669"/>
    <property type="project" value="UniProtKB-KW"/>
</dbReference>
<evidence type="ECO:0000313" key="10">
    <source>
        <dbReference type="Proteomes" id="UP000239724"/>
    </source>
</evidence>
<dbReference type="Proteomes" id="UP000239724">
    <property type="component" value="Unassembled WGS sequence"/>
</dbReference>
<evidence type="ECO:0000256" key="2">
    <source>
        <dbReference type="ARBA" id="ARBA00022649"/>
    </source>
</evidence>
<keyword evidence="10" id="KW-1185">Reference proteome</keyword>
<reference evidence="9 10" key="1">
    <citation type="journal article" date="2018" name="Arch. Microbiol.">
        <title>New insights into the metabolic potential of the phototrophic purple bacterium Rhodopila globiformis DSM 161(T) from its draft genome sequence and evidence for a vanadium-dependent nitrogenase.</title>
        <authorList>
            <person name="Imhoff J.F."/>
            <person name="Rahn T."/>
            <person name="Kunzel S."/>
            <person name="Neulinger S.C."/>
        </authorList>
    </citation>
    <scope>NUCLEOTIDE SEQUENCE [LARGE SCALE GENOMIC DNA]</scope>
    <source>
        <strain evidence="9 10">DSM 161</strain>
    </source>
</reference>
<evidence type="ECO:0000256" key="5">
    <source>
        <dbReference type="ARBA" id="ARBA00022801"/>
    </source>
</evidence>
<proteinExistence type="inferred from homology"/>
<evidence type="ECO:0000256" key="7">
    <source>
        <dbReference type="ARBA" id="ARBA00038093"/>
    </source>
</evidence>
<dbReference type="GO" id="GO:0016787">
    <property type="term" value="F:hydrolase activity"/>
    <property type="evidence" value="ECO:0007669"/>
    <property type="project" value="UniProtKB-KW"/>
</dbReference>
<evidence type="ECO:0000256" key="1">
    <source>
        <dbReference type="ARBA" id="ARBA00001946"/>
    </source>
</evidence>
<dbReference type="EMBL" id="NHRY01000224">
    <property type="protein sequence ID" value="PPQ29589.1"/>
    <property type="molecule type" value="Genomic_DNA"/>
</dbReference>
<dbReference type="InterPro" id="IPR002716">
    <property type="entry name" value="PIN_dom"/>
</dbReference>
<feature type="domain" description="PIN" evidence="8">
    <location>
        <begin position="4"/>
        <end position="119"/>
    </location>
</feature>
<keyword evidence="2" id="KW-1277">Toxin-antitoxin system</keyword>
<comment type="cofactor">
    <cofactor evidence="1">
        <name>Mg(2+)</name>
        <dbReference type="ChEBI" id="CHEBI:18420"/>
    </cofactor>
</comment>
<comment type="caution">
    <text evidence="9">The sequence shown here is derived from an EMBL/GenBank/DDBJ whole genome shotgun (WGS) entry which is preliminary data.</text>
</comment>
<dbReference type="GO" id="GO:0004518">
    <property type="term" value="F:nuclease activity"/>
    <property type="evidence" value="ECO:0007669"/>
    <property type="project" value="UniProtKB-KW"/>
</dbReference>
<evidence type="ECO:0000256" key="4">
    <source>
        <dbReference type="ARBA" id="ARBA00022723"/>
    </source>
</evidence>
<name>A0A2S6N4Q7_RHOGL</name>
<dbReference type="Pfam" id="PF01850">
    <property type="entry name" value="PIN"/>
    <property type="match status" value="1"/>
</dbReference>
<dbReference type="Gene3D" id="3.40.50.1010">
    <property type="entry name" value="5'-nuclease"/>
    <property type="match status" value="1"/>
</dbReference>
<keyword evidence="5" id="KW-0378">Hydrolase</keyword>
<dbReference type="InterPro" id="IPR050556">
    <property type="entry name" value="Type_II_TA_system_RNase"/>
</dbReference>
<evidence type="ECO:0000259" key="8">
    <source>
        <dbReference type="Pfam" id="PF01850"/>
    </source>
</evidence>
<evidence type="ECO:0000256" key="6">
    <source>
        <dbReference type="ARBA" id="ARBA00022842"/>
    </source>
</evidence>
<dbReference type="RefSeq" id="WP_104520829.1">
    <property type="nucleotide sequence ID" value="NZ_NHRY01000224.1"/>
</dbReference>
<sequence length="137" mass="15455">MTAVLVDSNVLLDVVTNDTNWATWSANAIESAADRFRLVINAVIYGEVSVRYSRIEDLDTALPDAMFEREELPYEAAFLAGKAFLTYRQRGGTKRSPLPDFLIGAHAAVAGYQLLTRDIARYRTYYPRLRLIAPDYC</sequence>
<dbReference type="InterPro" id="IPR029060">
    <property type="entry name" value="PIN-like_dom_sf"/>
</dbReference>
<dbReference type="PANTHER" id="PTHR33653">
    <property type="entry name" value="RIBONUCLEASE VAPC2"/>
    <property type="match status" value="1"/>
</dbReference>
<keyword evidence="3" id="KW-0540">Nuclease</keyword>
<dbReference type="OrthoDB" id="9800524at2"/>
<evidence type="ECO:0000256" key="3">
    <source>
        <dbReference type="ARBA" id="ARBA00022722"/>
    </source>
</evidence>
<protein>
    <submittedName>
        <fullName evidence="9">DNA-binding protein</fullName>
    </submittedName>
</protein>
<evidence type="ECO:0000313" key="9">
    <source>
        <dbReference type="EMBL" id="PPQ29589.1"/>
    </source>
</evidence>
<dbReference type="PANTHER" id="PTHR33653:SF1">
    <property type="entry name" value="RIBONUCLEASE VAPC2"/>
    <property type="match status" value="1"/>
</dbReference>
<keyword evidence="9" id="KW-0238">DNA-binding</keyword>
<dbReference type="SUPFAM" id="SSF88723">
    <property type="entry name" value="PIN domain-like"/>
    <property type="match status" value="1"/>
</dbReference>